<dbReference type="CDD" id="cd06222">
    <property type="entry name" value="RNase_H_like"/>
    <property type="match status" value="1"/>
</dbReference>
<dbReference type="Proteomes" id="UP000541444">
    <property type="component" value="Unassembled WGS sequence"/>
</dbReference>
<feature type="domain" description="RNase H type-1" evidence="1">
    <location>
        <begin position="111"/>
        <end position="200"/>
    </location>
</feature>
<comment type="caution">
    <text evidence="2">The sequence shown here is derived from an EMBL/GenBank/DDBJ whole genome shotgun (WGS) entry which is preliminary data.</text>
</comment>
<dbReference type="PROSITE" id="PS50879">
    <property type="entry name" value="RNASE_H_1"/>
    <property type="match status" value="1"/>
</dbReference>
<proteinExistence type="predicted"/>
<dbReference type="InterPro" id="IPR036397">
    <property type="entry name" value="RNaseH_sf"/>
</dbReference>
<name>A0A7J7LFK0_9MAGN</name>
<dbReference type="AlphaFoldDB" id="A0A7J7LFK0"/>
<accession>A0A7J7LFK0</accession>
<dbReference type="Gene3D" id="3.30.420.10">
    <property type="entry name" value="Ribonuclease H-like superfamily/Ribonuclease H"/>
    <property type="match status" value="1"/>
</dbReference>
<dbReference type="OrthoDB" id="1430011at2759"/>
<reference evidence="2 3" key="1">
    <citation type="journal article" date="2020" name="IScience">
        <title>Genome Sequencing of the Endangered Kingdonia uniflora (Circaeasteraceae, Ranunculales) Reveals Potential Mechanisms of Evolutionary Specialization.</title>
        <authorList>
            <person name="Sun Y."/>
            <person name="Deng T."/>
            <person name="Zhang A."/>
            <person name="Moore M.J."/>
            <person name="Landis J.B."/>
            <person name="Lin N."/>
            <person name="Zhang H."/>
            <person name="Zhang X."/>
            <person name="Huang J."/>
            <person name="Zhang X."/>
            <person name="Sun H."/>
            <person name="Wang H."/>
        </authorList>
    </citation>
    <scope>NUCLEOTIDE SEQUENCE [LARGE SCALE GENOMIC DNA]</scope>
    <source>
        <strain evidence="2">TB1705</strain>
        <tissue evidence="2">Leaf</tissue>
    </source>
</reference>
<dbReference type="InterPro" id="IPR012337">
    <property type="entry name" value="RNaseH-like_sf"/>
</dbReference>
<dbReference type="InterPro" id="IPR053151">
    <property type="entry name" value="RNase_H-like"/>
</dbReference>
<dbReference type="EMBL" id="JACGCM010002327">
    <property type="protein sequence ID" value="KAF6141403.1"/>
    <property type="molecule type" value="Genomic_DNA"/>
</dbReference>
<sequence>MPNQAKQHTNLIGTKKEERTKGLKLLYKWLALYQETSGQVFSSEKTITKGSSIWAGVRGALEDVSAHLGWVIGDGKCINLGRDNWCSPLSLKDMINDDVIPWTDLNAKLPNHGEIKINTDGAARGNPGKGSIGCIFRDSEGEILGSFSQGLGLVSNYTAECKAIIKGVDLAASNGWLIAWVESDSKVAVEAFHSDNIPWV</sequence>
<dbReference type="SUPFAM" id="SSF53098">
    <property type="entry name" value="Ribonuclease H-like"/>
    <property type="match status" value="1"/>
</dbReference>
<dbReference type="PANTHER" id="PTHR47723:SF23">
    <property type="entry name" value="REVERSE TRANSCRIPTASE-LIKE PROTEIN"/>
    <property type="match status" value="1"/>
</dbReference>
<dbReference type="InterPro" id="IPR044730">
    <property type="entry name" value="RNase_H-like_dom_plant"/>
</dbReference>
<dbReference type="GO" id="GO:0004523">
    <property type="term" value="F:RNA-DNA hybrid ribonuclease activity"/>
    <property type="evidence" value="ECO:0007669"/>
    <property type="project" value="InterPro"/>
</dbReference>
<evidence type="ECO:0000313" key="3">
    <source>
        <dbReference type="Proteomes" id="UP000541444"/>
    </source>
</evidence>
<protein>
    <recommendedName>
        <fullName evidence="1">RNase H type-1 domain-containing protein</fullName>
    </recommendedName>
</protein>
<keyword evidence="3" id="KW-1185">Reference proteome</keyword>
<organism evidence="2 3">
    <name type="scientific">Kingdonia uniflora</name>
    <dbReference type="NCBI Taxonomy" id="39325"/>
    <lineage>
        <taxon>Eukaryota</taxon>
        <taxon>Viridiplantae</taxon>
        <taxon>Streptophyta</taxon>
        <taxon>Embryophyta</taxon>
        <taxon>Tracheophyta</taxon>
        <taxon>Spermatophyta</taxon>
        <taxon>Magnoliopsida</taxon>
        <taxon>Ranunculales</taxon>
        <taxon>Circaeasteraceae</taxon>
        <taxon>Kingdonia</taxon>
    </lineage>
</organism>
<dbReference type="Pfam" id="PF13456">
    <property type="entry name" value="RVT_3"/>
    <property type="match status" value="1"/>
</dbReference>
<dbReference type="InterPro" id="IPR002156">
    <property type="entry name" value="RNaseH_domain"/>
</dbReference>
<evidence type="ECO:0000259" key="1">
    <source>
        <dbReference type="PROSITE" id="PS50879"/>
    </source>
</evidence>
<evidence type="ECO:0000313" key="2">
    <source>
        <dbReference type="EMBL" id="KAF6141403.1"/>
    </source>
</evidence>
<dbReference type="GO" id="GO:0003676">
    <property type="term" value="F:nucleic acid binding"/>
    <property type="evidence" value="ECO:0007669"/>
    <property type="project" value="InterPro"/>
</dbReference>
<dbReference type="PANTHER" id="PTHR47723">
    <property type="entry name" value="OS05G0353850 PROTEIN"/>
    <property type="match status" value="1"/>
</dbReference>
<gene>
    <name evidence="2" type="ORF">GIB67_021219</name>
</gene>